<feature type="transmembrane region" description="Helical" evidence="7">
    <location>
        <begin position="136"/>
        <end position="154"/>
    </location>
</feature>
<evidence type="ECO:0000256" key="2">
    <source>
        <dbReference type="ARBA" id="ARBA00022475"/>
    </source>
</evidence>
<keyword evidence="2" id="KW-1003">Cell membrane</keyword>
<accession>A0ABT1AE61</accession>
<feature type="transmembrane region" description="Helical" evidence="7">
    <location>
        <begin position="432"/>
        <end position="456"/>
    </location>
</feature>
<protein>
    <submittedName>
        <fullName evidence="9">FUSC family protein</fullName>
    </submittedName>
</protein>
<keyword evidence="5 7" id="KW-0472">Membrane</keyword>
<dbReference type="PANTHER" id="PTHR30509">
    <property type="entry name" value="P-HYDROXYBENZOIC ACID EFFLUX PUMP SUBUNIT-RELATED"/>
    <property type="match status" value="1"/>
</dbReference>
<dbReference type="Pfam" id="PF13515">
    <property type="entry name" value="FUSC_2"/>
    <property type="match status" value="1"/>
</dbReference>
<gene>
    <name evidence="9" type="ORF">NG900_00480</name>
</gene>
<dbReference type="PANTHER" id="PTHR30509:SF9">
    <property type="entry name" value="MULTIDRUG RESISTANCE PROTEIN MDTO"/>
    <property type="match status" value="1"/>
</dbReference>
<name>A0ABT1AE61_9RALS</name>
<evidence type="ECO:0000256" key="7">
    <source>
        <dbReference type="SAM" id="Phobius"/>
    </source>
</evidence>
<feature type="transmembrane region" description="Helical" evidence="7">
    <location>
        <begin position="408"/>
        <end position="425"/>
    </location>
</feature>
<sequence length="633" mass="69462">MNPTSFAGRLWSLNGAVSDLAAEVAHDPGRVRLFNAVRAVVASLVAAVTLYQFAIRSGHSIELVAPGVLISFLWVLLARETTFRRQVEMLLASSTAIAVTTFVIPHLNGYPSWCGAIYLCLGMFFGTLVQDCARRAFGITIMWFVVTCVELYLSPSLATMPFQIASVAIGAGVTFTICILFLPHLRTRVLRSALSDFQWNANFIRRSALDQPSQANARRKAKLRALERLGRSIAVIESELSGHNSAQSDSFFHALSRAHAVCCYLVNIESKIAIETLHSSVPESGQSTKLNDRLSTRIAVLNESLSTLRTIAGKMEIRSIVLSPKSPLSIDSLAWRPAIQVTAAITTALLLAELLLPSRWYWAVVTANAVLARSNTSTFHKSFLRLVGTVTGLAIGLLAGWLIGGNLVLAYATIFAVIFALHFCLPANYGIGIFFATIFVGLLYASLGFSEIQILFTRLEETTIGVLAALLVATAVFPARAISEASSAERAVLIALKGVVDTLAAGATQRLSDTYQRFRTLDRRMSEAKLALRPVMTLERLIDKHATHERWCHLEECRSWLKIVLHDLDLNSSKSLTTMVDLQPLAVMLEGMVGGEYVLTDERKQVFIQHDTEEDAAIKATTALNRYWAAKHR</sequence>
<comment type="caution">
    <text evidence="9">The sequence shown here is derived from an EMBL/GenBank/DDBJ whole genome shotgun (WGS) entry which is preliminary data.</text>
</comment>
<feature type="domain" description="Integral membrane bound transporter" evidence="8">
    <location>
        <begin position="348"/>
        <end position="472"/>
    </location>
</feature>
<evidence type="ECO:0000256" key="6">
    <source>
        <dbReference type="ARBA" id="ARBA00043993"/>
    </source>
</evidence>
<proteinExistence type="inferred from homology"/>
<evidence type="ECO:0000313" key="10">
    <source>
        <dbReference type="Proteomes" id="UP001162811"/>
    </source>
</evidence>
<reference evidence="9" key="1">
    <citation type="submission" date="2022-06" db="EMBL/GenBank/DDBJ databases">
        <authorList>
            <person name="Lu C.-H."/>
        </authorList>
    </citation>
    <scope>NUCLEOTIDE SEQUENCE</scope>
    <source>
        <strain evidence="9">21MJYT02-11</strain>
    </source>
</reference>
<keyword evidence="3 7" id="KW-0812">Transmembrane</keyword>
<feature type="transmembrane region" description="Helical" evidence="7">
    <location>
        <begin position="383"/>
        <end position="402"/>
    </location>
</feature>
<keyword evidence="4 7" id="KW-1133">Transmembrane helix</keyword>
<feature type="transmembrane region" description="Helical" evidence="7">
    <location>
        <begin position="160"/>
        <end position="182"/>
    </location>
</feature>
<feature type="transmembrane region" description="Helical" evidence="7">
    <location>
        <begin position="110"/>
        <end position="129"/>
    </location>
</feature>
<feature type="transmembrane region" description="Helical" evidence="7">
    <location>
        <begin position="462"/>
        <end position="482"/>
    </location>
</feature>
<feature type="transmembrane region" description="Helical" evidence="7">
    <location>
        <begin position="89"/>
        <end position="104"/>
    </location>
</feature>
<organism evidence="9 10">
    <name type="scientific">Ralstonia soli</name>
    <dbReference type="NCBI Taxonomy" id="2953896"/>
    <lineage>
        <taxon>Bacteria</taxon>
        <taxon>Pseudomonadati</taxon>
        <taxon>Pseudomonadota</taxon>
        <taxon>Betaproteobacteria</taxon>
        <taxon>Burkholderiales</taxon>
        <taxon>Burkholderiaceae</taxon>
        <taxon>Ralstonia</taxon>
    </lineage>
</organism>
<comment type="similarity">
    <text evidence="6">Belongs to the YccS/YhfK family.</text>
</comment>
<comment type="subcellular location">
    <subcellularLocation>
        <location evidence="1">Cell membrane</location>
        <topology evidence="1">Multi-pass membrane protein</topology>
    </subcellularLocation>
</comment>
<dbReference type="InterPro" id="IPR049453">
    <property type="entry name" value="Memb_transporter_dom"/>
</dbReference>
<evidence type="ECO:0000256" key="3">
    <source>
        <dbReference type="ARBA" id="ARBA00022692"/>
    </source>
</evidence>
<evidence type="ECO:0000256" key="4">
    <source>
        <dbReference type="ARBA" id="ARBA00022989"/>
    </source>
</evidence>
<evidence type="ECO:0000313" key="9">
    <source>
        <dbReference type="EMBL" id="MCO5396668.1"/>
    </source>
</evidence>
<dbReference type="RefSeq" id="WP_252675643.1">
    <property type="nucleotide sequence ID" value="NZ_JAMXHT010000001.1"/>
</dbReference>
<feature type="transmembrane region" description="Helical" evidence="7">
    <location>
        <begin position="60"/>
        <end position="77"/>
    </location>
</feature>
<evidence type="ECO:0000256" key="5">
    <source>
        <dbReference type="ARBA" id="ARBA00023136"/>
    </source>
</evidence>
<dbReference type="EMBL" id="JAMXHT010000001">
    <property type="protein sequence ID" value="MCO5396668.1"/>
    <property type="molecule type" value="Genomic_DNA"/>
</dbReference>
<reference evidence="9" key="2">
    <citation type="journal article" date="2023" name="Front. Microbiol.">
        <title>Ralstonia chuxiongensis sp. nov., Ralstonia mojiangensis sp. nov., and Ralstonia soli sp. nov., isolated from tobacco fields, are three novel species in the family Burkholderiaceae.</title>
        <authorList>
            <person name="Lu C.H."/>
            <person name="Zhang Y.Y."/>
            <person name="Jiang N."/>
            <person name="Chen W."/>
            <person name="Shao X."/>
            <person name="Zhao Z.M."/>
            <person name="Lu W.L."/>
            <person name="Hu X."/>
            <person name="Xi Y.X."/>
            <person name="Zou S.Y."/>
            <person name="Wei Q.J."/>
            <person name="Lin Z.L."/>
            <person name="Gong L."/>
            <person name="Gai X.T."/>
            <person name="Zhang L.Q."/>
            <person name="Li J.Y."/>
            <person name="Jin Y."/>
            <person name="Xia Z.Y."/>
        </authorList>
    </citation>
    <scope>NUCLEOTIDE SEQUENCE</scope>
    <source>
        <strain evidence="9">21MJYT02-11</strain>
    </source>
</reference>
<feature type="transmembrane region" description="Helical" evidence="7">
    <location>
        <begin position="36"/>
        <end position="54"/>
    </location>
</feature>
<evidence type="ECO:0000256" key="1">
    <source>
        <dbReference type="ARBA" id="ARBA00004651"/>
    </source>
</evidence>
<dbReference type="Proteomes" id="UP001162811">
    <property type="component" value="Unassembled WGS sequence"/>
</dbReference>
<evidence type="ECO:0000259" key="8">
    <source>
        <dbReference type="Pfam" id="PF13515"/>
    </source>
</evidence>
<keyword evidence="10" id="KW-1185">Reference proteome</keyword>